<reference evidence="3" key="1">
    <citation type="journal article" date="2015" name="Nat. Plants">
        <title>Genome expansion of Arabis alpina linked with retrotransposition and reduced symmetric DNA methylation.</title>
        <authorList>
            <person name="Willing E.M."/>
            <person name="Rawat V."/>
            <person name="Mandakova T."/>
            <person name="Maumus F."/>
            <person name="James G.V."/>
            <person name="Nordstroem K.J."/>
            <person name="Becker C."/>
            <person name="Warthmann N."/>
            <person name="Chica C."/>
            <person name="Szarzynska B."/>
            <person name="Zytnicki M."/>
            <person name="Albani M.C."/>
            <person name="Kiefer C."/>
            <person name="Bergonzi S."/>
            <person name="Castaings L."/>
            <person name="Mateos J.L."/>
            <person name="Berns M.C."/>
            <person name="Bujdoso N."/>
            <person name="Piofczyk T."/>
            <person name="de Lorenzo L."/>
            <person name="Barrero-Sicilia C."/>
            <person name="Mateos I."/>
            <person name="Piednoel M."/>
            <person name="Hagmann J."/>
            <person name="Chen-Min-Tao R."/>
            <person name="Iglesias-Fernandez R."/>
            <person name="Schuster S.C."/>
            <person name="Alonso-Blanco C."/>
            <person name="Roudier F."/>
            <person name="Carbonero P."/>
            <person name="Paz-Ares J."/>
            <person name="Davis S.J."/>
            <person name="Pecinka A."/>
            <person name="Quesneville H."/>
            <person name="Colot V."/>
            <person name="Lysak M.A."/>
            <person name="Weigel D."/>
            <person name="Coupland G."/>
            <person name="Schneeberger K."/>
        </authorList>
    </citation>
    <scope>NUCLEOTIDE SEQUENCE [LARGE SCALE GENOMIC DNA]</scope>
    <source>
        <strain evidence="3">cv. Pajares</strain>
    </source>
</reference>
<dbReference type="PROSITE" id="PS52045">
    <property type="entry name" value="NEPROSIN_PEP_CD"/>
    <property type="match status" value="1"/>
</dbReference>
<evidence type="ECO:0000259" key="1">
    <source>
        <dbReference type="PROSITE" id="PS52045"/>
    </source>
</evidence>
<name>A0A087GT33_ARAAL</name>
<dbReference type="Proteomes" id="UP000029120">
    <property type="component" value="Chromosome 6"/>
</dbReference>
<organism evidence="2 3">
    <name type="scientific">Arabis alpina</name>
    <name type="common">Alpine rock-cress</name>
    <dbReference type="NCBI Taxonomy" id="50452"/>
    <lineage>
        <taxon>Eukaryota</taxon>
        <taxon>Viridiplantae</taxon>
        <taxon>Streptophyta</taxon>
        <taxon>Embryophyta</taxon>
        <taxon>Tracheophyta</taxon>
        <taxon>Spermatophyta</taxon>
        <taxon>Magnoliopsida</taxon>
        <taxon>eudicotyledons</taxon>
        <taxon>Gunneridae</taxon>
        <taxon>Pentapetalae</taxon>
        <taxon>rosids</taxon>
        <taxon>malvids</taxon>
        <taxon>Brassicales</taxon>
        <taxon>Brassicaceae</taxon>
        <taxon>Arabideae</taxon>
        <taxon>Arabis</taxon>
    </lineage>
</organism>
<dbReference type="eggNOG" id="ENOG502RY8N">
    <property type="taxonomic scope" value="Eukaryota"/>
</dbReference>
<dbReference type="Gramene" id="KFK33035">
    <property type="protein sequence ID" value="KFK33035"/>
    <property type="gene ID" value="AALP_AA6G322200"/>
</dbReference>
<dbReference type="AlphaFoldDB" id="A0A087GT33"/>
<evidence type="ECO:0000313" key="2">
    <source>
        <dbReference type="EMBL" id="KFK33035.1"/>
    </source>
</evidence>
<protein>
    <recommendedName>
        <fullName evidence="1">Neprosin PEP catalytic domain-containing protein</fullName>
    </recommendedName>
</protein>
<dbReference type="EMBL" id="CM002874">
    <property type="protein sequence ID" value="KFK33035.1"/>
    <property type="molecule type" value="Genomic_DNA"/>
</dbReference>
<proteinExistence type="predicted"/>
<feature type="domain" description="Neprosin PEP catalytic" evidence="1">
    <location>
        <begin position="128"/>
        <end position="298"/>
    </location>
</feature>
<dbReference type="PANTHER" id="PTHR31589:SF176">
    <property type="entry name" value="NEPROSIN ACTIVATION PEPTIDE DOMAIN-CONTAINING PROTEIN-RELATED"/>
    <property type="match status" value="1"/>
</dbReference>
<dbReference type="InterPro" id="IPR025521">
    <property type="entry name" value="Neprosin_propep"/>
</dbReference>
<dbReference type="InterPro" id="IPR004314">
    <property type="entry name" value="Neprosin"/>
</dbReference>
<sequence>MASLSNGLADAKTLQNFNNFETEENLQFINTTYGETYACVDFYKQPAVDHPSMKHYSIHYKMRPTSSLRSSKINNTNFGYLWENGVGCPIGTIPIKRVTKDQLVKLESFSETFRPQGSWNFNDIQSEVHSNQHHFAVSRTKEEQGRFYTGASMSLSVNNPKVKSPQFSSSRMHVQIGDDFIQMGWTVDPNLYSDSQTRLFVYTKSGENQCYDSMCASGFISVRSDFPLGHVLAPSGVRGLSSFISTYALLKDKANGNWWFVFQGKEIGFWPASRFKQNVANNIEWGGESTRILRLMIG</sequence>
<dbReference type="Pfam" id="PF03080">
    <property type="entry name" value="Neprosin"/>
    <property type="match status" value="1"/>
</dbReference>
<accession>A0A087GT33</accession>
<dbReference type="PANTHER" id="PTHR31589">
    <property type="entry name" value="PROTEIN, PUTATIVE (DUF239)-RELATED-RELATED"/>
    <property type="match status" value="1"/>
</dbReference>
<dbReference type="OrthoDB" id="1113319at2759"/>
<dbReference type="InterPro" id="IPR053168">
    <property type="entry name" value="Glutamic_endopeptidase"/>
</dbReference>
<dbReference type="OMA" id="QHHFAVS"/>
<keyword evidence="3" id="KW-1185">Reference proteome</keyword>
<dbReference type="Pfam" id="PF14365">
    <property type="entry name" value="Neprosin_AP"/>
    <property type="match status" value="1"/>
</dbReference>
<gene>
    <name evidence="2" type="ordered locus">AALP_Aa6g322200</name>
</gene>
<evidence type="ECO:0000313" key="3">
    <source>
        <dbReference type="Proteomes" id="UP000029120"/>
    </source>
</evidence>